<dbReference type="InterPro" id="IPR023805">
    <property type="entry name" value="Uncharacterised_Spl-rel"/>
</dbReference>
<keyword evidence="1" id="KW-0456">Lyase</keyword>
<keyword evidence="2" id="KW-1185">Reference proteome</keyword>
<dbReference type="InterPro" id="IPR049539">
    <property type="entry name" value="SPL"/>
</dbReference>
<dbReference type="Pfam" id="PF20903">
    <property type="entry name" value="SPL"/>
    <property type="match status" value="1"/>
</dbReference>
<evidence type="ECO:0000313" key="2">
    <source>
        <dbReference type="Proteomes" id="UP001595593"/>
    </source>
</evidence>
<dbReference type="Gene3D" id="3.80.30.30">
    <property type="match status" value="1"/>
</dbReference>
<dbReference type="Proteomes" id="UP001595593">
    <property type="component" value="Unassembled WGS sequence"/>
</dbReference>
<dbReference type="NCBIfam" id="TIGR03886">
    <property type="entry name" value="lyase_spl_fam"/>
    <property type="match status" value="1"/>
</dbReference>
<evidence type="ECO:0000313" key="1">
    <source>
        <dbReference type="EMBL" id="MFC3127430.1"/>
    </source>
</evidence>
<name>A0ABV7G7J1_9PROT</name>
<accession>A0ABV7G7J1</accession>
<comment type="caution">
    <text evidence="1">The sequence shown here is derived from an EMBL/GenBank/DDBJ whole genome shotgun (WGS) entry which is preliminary data.</text>
</comment>
<sequence length="358" mass="40032">MSPHALPMATLPLDITRIYLEPAVEEYARGRDILARFPGAERIPVASHWRIPELRDADPGDYLSAKKQALVLGVKKGLAFRPNGRSADFIAPSSSNGCAMACAYCYVARRKGHANPVSVFVNIEALLAATARHAERQGIKATPNQVDPEDWVYDLGENGDLSVDAAISDNVRDLVALFRTLPNAKGSFATKWVNPDLLGYEPRGRTRIRISLMPAGLARLLDVRTSPVAERIAAIPELHRAGYEVHLNFSPVVLREGWEAEWGALFAELDDVLPAAVKDQLAAEIIMLTHNSALHEVNLAWHPKAEELLWRPDIQEEKRSESGGVNLRYRTGWKGRWLRRFQDLLADRMPYCRVRYAF</sequence>
<dbReference type="PANTHER" id="PTHR37822">
    <property type="entry name" value="SPORE PHOTOPRODUCT LYASE-RELATED"/>
    <property type="match status" value="1"/>
</dbReference>
<reference evidence="2" key="1">
    <citation type="journal article" date="2019" name="Int. J. Syst. Evol. Microbiol.">
        <title>The Global Catalogue of Microorganisms (GCM) 10K type strain sequencing project: providing services to taxonomists for standard genome sequencing and annotation.</title>
        <authorList>
            <consortium name="The Broad Institute Genomics Platform"/>
            <consortium name="The Broad Institute Genome Sequencing Center for Infectious Disease"/>
            <person name="Wu L."/>
            <person name="Ma J."/>
        </authorList>
    </citation>
    <scope>NUCLEOTIDE SEQUENCE [LARGE SCALE GENOMIC DNA]</scope>
    <source>
        <strain evidence="2">KCTC 52094</strain>
    </source>
</reference>
<protein>
    <submittedName>
        <fullName evidence="1">Spore photoproduct lyase family protein</fullName>
    </submittedName>
</protein>
<dbReference type="GO" id="GO:0016829">
    <property type="term" value="F:lyase activity"/>
    <property type="evidence" value="ECO:0007669"/>
    <property type="project" value="UniProtKB-KW"/>
</dbReference>
<dbReference type="PANTHER" id="PTHR37822:SF2">
    <property type="entry name" value="SPORE PHOTOPRODUCT LYASE"/>
    <property type="match status" value="1"/>
</dbReference>
<dbReference type="EMBL" id="JBHRTN010000026">
    <property type="protein sequence ID" value="MFC3127430.1"/>
    <property type="molecule type" value="Genomic_DNA"/>
</dbReference>
<dbReference type="RefSeq" id="WP_379599456.1">
    <property type="nucleotide sequence ID" value="NZ_JBHRTN010000026.1"/>
</dbReference>
<organism evidence="1 2">
    <name type="scientific">Teichococcus globiformis</name>
    <dbReference type="NCBI Taxonomy" id="2307229"/>
    <lineage>
        <taxon>Bacteria</taxon>
        <taxon>Pseudomonadati</taxon>
        <taxon>Pseudomonadota</taxon>
        <taxon>Alphaproteobacteria</taxon>
        <taxon>Acetobacterales</taxon>
        <taxon>Roseomonadaceae</taxon>
        <taxon>Roseomonas</taxon>
    </lineage>
</organism>
<gene>
    <name evidence="1" type="ORF">ACFOD4_20390</name>
</gene>
<proteinExistence type="predicted"/>
<dbReference type="Gene3D" id="3.40.50.12110">
    <property type="match status" value="1"/>
</dbReference>